<dbReference type="InterPro" id="IPR013149">
    <property type="entry name" value="ADH-like_C"/>
</dbReference>
<dbReference type="InterPro" id="IPR013154">
    <property type="entry name" value="ADH-like_N"/>
</dbReference>
<dbReference type="InterPro" id="IPR036291">
    <property type="entry name" value="NAD(P)-bd_dom_sf"/>
</dbReference>
<keyword evidence="2 5" id="KW-0479">Metal-binding</keyword>
<dbReference type="SUPFAM" id="SSF50129">
    <property type="entry name" value="GroES-like"/>
    <property type="match status" value="1"/>
</dbReference>
<comment type="similarity">
    <text evidence="5">Belongs to the zinc-containing alcohol dehydrogenase family.</text>
</comment>
<protein>
    <submittedName>
        <fullName evidence="7">2-desacetyl-2-hydroxyethyl bacteriochlorophyllide A dehydrogenase</fullName>
    </submittedName>
</protein>
<dbReference type="Pfam" id="PF00107">
    <property type="entry name" value="ADH_zinc_N"/>
    <property type="match status" value="1"/>
</dbReference>
<dbReference type="InterPro" id="IPR011032">
    <property type="entry name" value="GroES-like_sf"/>
</dbReference>
<dbReference type="SUPFAM" id="SSF51735">
    <property type="entry name" value="NAD(P)-binding Rossmann-fold domains"/>
    <property type="match status" value="1"/>
</dbReference>
<keyword evidence="3 5" id="KW-0862">Zinc</keyword>
<evidence type="ECO:0000256" key="1">
    <source>
        <dbReference type="ARBA" id="ARBA00001947"/>
    </source>
</evidence>
<keyword evidence="8" id="KW-1185">Reference proteome</keyword>
<dbReference type="PANTHER" id="PTHR43401:SF2">
    <property type="entry name" value="L-THREONINE 3-DEHYDROGENASE"/>
    <property type="match status" value="1"/>
</dbReference>
<keyword evidence="4" id="KW-0560">Oxidoreductase</keyword>
<evidence type="ECO:0000259" key="6">
    <source>
        <dbReference type="SMART" id="SM00829"/>
    </source>
</evidence>
<comment type="cofactor">
    <cofactor evidence="1 5">
        <name>Zn(2+)</name>
        <dbReference type="ChEBI" id="CHEBI:29105"/>
    </cofactor>
</comment>
<sequence>MDTATYSLSVSLQKPFARVAASVPKRTQEFTMSSSTPQTRRRVHIPSPDVVEIVSEALPELGDDEALVSMLVAGVCGSDTHAMHGHHPQMKLPYYPGHEVVGVVEAVGRNVTGVTVGTRVTPEPTLPCGECKMCRTGRENICDNLEFFGCGFREGGMADVFTVRADRLHAIPDGMSDLEAALIEPLATPVHAVRLAGDVKGKTVAILGAGTIALLVLATVRYRGARRVVMTDVLESKRALALKLGADAVLDAADPDVAAQVVAQLGETADFVFDCVSIQPTFDSAVEMVGKGGTIVVVGVPQKSVVVPLPTLQDRQVRVQGAATYVAEDYADATEIIRSGAVSTSDMISSSYPMAESAAAFAASAGGHEVKVVITA</sequence>
<reference evidence="7 8" key="1">
    <citation type="submission" date="2024-06" db="EMBL/GenBank/DDBJ databases">
        <title>Sorghum-associated microbial communities from plants grown in Nebraska, USA.</title>
        <authorList>
            <person name="Schachtman D."/>
        </authorList>
    </citation>
    <scope>NUCLEOTIDE SEQUENCE [LARGE SCALE GENOMIC DNA]</scope>
    <source>
        <strain evidence="7 8">2857</strain>
    </source>
</reference>
<evidence type="ECO:0000313" key="7">
    <source>
        <dbReference type="EMBL" id="MET4582910.1"/>
    </source>
</evidence>
<dbReference type="PROSITE" id="PS00059">
    <property type="entry name" value="ADH_ZINC"/>
    <property type="match status" value="1"/>
</dbReference>
<dbReference type="Gene3D" id="3.40.50.720">
    <property type="entry name" value="NAD(P)-binding Rossmann-like Domain"/>
    <property type="match status" value="1"/>
</dbReference>
<dbReference type="RefSeq" id="WP_354025064.1">
    <property type="nucleotide sequence ID" value="NZ_JBEPSJ010000002.1"/>
</dbReference>
<organism evidence="7 8">
    <name type="scientific">Conyzicola nivalis</name>
    <dbReference type="NCBI Taxonomy" id="1477021"/>
    <lineage>
        <taxon>Bacteria</taxon>
        <taxon>Bacillati</taxon>
        <taxon>Actinomycetota</taxon>
        <taxon>Actinomycetes</taxon>
        <taxon>Micrococcales</taxon>
        <taxon>Microbacteriaceae</taxon>
        <taxon>Conyzicola</taxon>
    </lineage>
</organism>
<dbReference type="Gene3D" id="3.90.180.10">
    <property type="entry name" value="Medium-chain alcohol dehydrogenases, catalytic domain"/>
    <property type="match status" value="1"/>
</dbReference>
<evidence type="ECO:0000313" key="8">
    <source>
        <dbReference type="Proteomes" id="UP001549257"/>
    </source>
</evidence>
<dbReference type="Pfam" id="PF08240">
    <property type="entry name" value="ADH_N"/>
    <property type="match status" value="1"/>
</dbReference>
<dbReference type="EMBL" id="JBEPSJ010000002">
    <property type="protein sequence ID" value="MET4582910.1"/>
    <property type="molecule type" value="Genomic_DNA"/>
</dbReference>
<dbReference type="InterPro" id="IPR020843">
    <property type="entry name" value="ER"/>
</dbReference>
<evidence type="ECO:0000256" key="4">
    <source>
        <dbReference type="ARBA" id="ARBA00023002"/>
    </source>
</evidence>
<comment type="caution">
    <text evidence="7">The sequence shown here is derived from an EMBL/GenBank/DDBJ whole genome shotgun (WGS) entry which is preliminary data.</text>
</comment>
<accession>A0ABV2QPL8</accession>
<evidence type="ECO:0000256" key="5">
    <source>
        <dbReference type="RuleBase" id="RU361277"/>
    </source>
</evidence>
<evidence type="ECO:0000256" key="3">
    <source>
        <dbReference type="ARBA" id="ARBA00022833"/>
    </source>
</evidence>
<evidence type="ECO:0000256" key="2">
    <source>
        <dbReference type="ARBA" id="ARBA00022723"/>
    </source>
</evidence>
<dbReference type="PANTHER" id="PTHR43401">
    <property type="entry name" value="L-THREONINE 3-DEHYDROGENASE"/>
    <property type="match status" value="1"/>
</dbReference>
<dbReference type="SMART" id="SM00829">
    <property type="entry name" value="PKS_ER"/>
    <property type="match status" value="1"/>
</dbReference>
<name>A0ABV2QPL8_9MICO</name>
<dbReference type="Proteomes" id="UP001549257">
    <property type="component" value="Unassembled WGS sequence"/>
</dbReference>
<dbReference type="InterPro" id="IPR002328">
    <property type="entry name" value="ADH_Zn_CS"/>
</dbReference>
<gene>
    <name evidence="7" type="ORF">ABIE21_002420</name>
</gene>
<proteinExistence type="inferred from homology"/>
<dbReference type="InterPro" id="IPR050129">
    <property type="entry name" value="Zn_alcohol_dh"/>
</dbReference>
<feature type="domain" description="Enoyl reductase (ER)" evidence="6">
    <location>
        <begin position="46"/>
        <end position="374"/>
    </location>
</feature>